<feature type="domain" description="C3H1-type" evidence="6">
    <location>
        <begin position="688"/>
        <end position="710"/>
    </location>
</feature>
<keyword evidence="1 4" id="KW-0479">Metal-binding</keyword>
<dbReference type="InterPro" id="IPR000571">
    <property type="entry name" value="Znf_CCCH"/>
</dbReference>
<feature type="domain" description="C3H1-type" evidence="6">
    <location>
        <begin position="658"/>
        <end position="685"/>
    </location>
</feature>
<feature type="region of interest" description="Disordered" evidence="5">
    <location>
        <begin position="595"/>
        <end position="618"/>
    </location>
</feature>
<evidence type="ECO:0000256" key="1">
    <source>
        <dbReference type="ARBA" id="ARBA00022723"/>
    </source>
</evidence>
<feature type="zinc finger region" description="C3H1-type" evidence="4">
    <location>
        <begin position="658"/>
        <end position="685"/>
    </location>
</feature>
<dbReference type="SUPFAM" id="SSF90229">
    <property type="entry name" value="CCCH zinc finger"/>
    <property type="match status" value="1"/>
</dbReference>
<evidence type="ECO:0000313" key="8">
    <source>
        <dbReference type="Proteomes" id="UP000003163"/>
    </source>
</evidence>
<dbReference type="Pfam" id="PF00642">
    <property type="entry name" value="zf-CCCH"/>
    <property type="match status" value="1"/>
</dbReference>
<dbReference type="SMART" id="SM00356">
    <property type="entry name" value="ZnF_C3H1"/>
    <property type="match status" value="2"/>
</dbReference>
<keyword evidence="8" id="KW-1185">Reference proteome</keyword>
<proteinExistence type="predicted"/>
<dbReference type="PROSITE" id="PS50103">
    <property type="entry name" value="ZF_C3H1"/>
    <property type="match status" value="2"/>
</dbReference>
<dbReference type="InParanoid" id="J9D9N3"/>
<dbReference type="STRING" id="1003232.J9D9N3"/>
<dbReference type="AlphaFoldDB" id="J9D9N3"/>
<dbReference type="OrthoDB" id="411372at2759"/>
<dbReference type="EMBL" id="AFBI03000021">
    <property type="protein sequence ID" value="EJW04214.1"/>
    <property type="molecule type" value="Genomic_DNA"/>
</dbReference>
<feature type="region of interest" description="Disordered" evidence="5">
    <location>
        <begin position="10"/>
        <end position="44"/>
    </location>
</feature>
<dbReference type="GO" id="GO:0008270">
    <property type="term" value="F:zinc ion binding"/>
    <property type="evidence" value="ECO:0007669"/>
    <property type="project" value="UniProtKB-KW"/>
</dbReference>
<reference evidence="8" key="2">
    <citation type="submission" date="2015-07" db="EMBL/GenBank/DDBJ databases">
        <title>Contrasting host-pathogen interactions and genome evolution in two generalist and specialist microsporidian pathogens of mosquitoes.</title>
        <authorList>
            <consortium name="The Broad Institute Genomics Platform"/>
            <consortium name="The Broad Institute Genome Sequencing Center for Infectious Disease"/>
            <person name="Cuomo C.A."/>
            <person name="Sanscrainte N.D."/>
            <person name="Goldberg J.M."/>
            <person name="Heiman D."/>
            <person name="Young S."/>
            <person name="Zeng Q."/>
            <person name="Becnel J.J."/>
            <person name="Birren B.W."/>
        </authorList>
    </citation>
    <scope>NUCLEOTIDE SEQUENCE [LARGE SCALE GENOMIC DNA]</scope>
    <source>
        <strain evidence="8">USNM 41457</strain>
    </source>
</reference>
<protein>
    <recommendedName>
        <fullName evidence="6">C3H1-type domain-containing protein</fullName>
    </recommendedName>
</protein>
<dbReference type="HOGENOM" id="CLU_372555_0_0_1"/>
<evidence type="ECO:0000256" key="2">
    <source>
        <dbReference type="ARBA" id="ARBA00022771"/>
    </source>
</evidence>
<gene>
    <name evidence="7" type="ORF">EDEG_01495</name>
</gene>
<evidence type="ECO:0000256" key="5">
    <source>
        <dbReference type="SAM" id="MobiDB-lite"/>
    </source>
</evidence>
<dbReference type="Pfam" id="PF14608">
    <property type="entry name" value="zf-CCCH_2"/>
    <property type="match status" value="1"/>
</dbReference>
<sequence length="746" mass="84768">MVFYSKVKCDTEDKENKKQKQSNKSKNNNQIKGVSVIDNNSSSPSNNAIVSAIKEIKDEDYTAINSVILKSTNKYKLNNDNKRRKLNNKKDQVDDIEIDFIQHIEKNNIQCMEQNNIGDIEKIIEKDAFKGSEEDEDQDIIKGISKGTIEAIDQDTIKDIEQDIIKNDDIHIYHSLNSSDTELINNLVDDILSSSIHNNNNGNKNSFMECSNNDINLINYLDTNNTNNSILRDVDNNITNIISNNLDNIDNTNNINCTGILDNLDYNNTTKYFKQPEQNDINIVNIDSTHNTNNINNNNAKPFIKTSELTNKNKSKYTSVFNDFYGDLYDPTTLSKSDNTKTNKTSTISQLYSESKHNTEIIPSFLKEQPALPVNRKQANYIPIKIDSENSLSILNKIKSPSNFDSYVDNCSSSNTAYSKNSFISPSIFESNILSFKMGLKDKNIEDDDKRPSLTHPINTLSSKLYHFDLNRSITNDQTPSKHTSEVQENHFSTNEIHKILINDVSKFKNNTGVNTNDFSPSLNDFKANQNTITIKSYNSFPSIFSSANTEYKSSLDKIITNSKKSNISTSKKIETSKVIANISTDQEPNIFANIDSKDLKKRKSSPPPTNTNNKNGKLSILINNKSMPIVKKPSNKTAHNNFSKDSNTQQIDPYAKSYRTQLCKFFLNKTCTKGDECTYSHNLAQFPCKAYFVKKNCTRPNCQFSHDESVNPALIEQFKEEEDEKTPHKYVFISPLQLEADKKKR</sequence>
<dbReference type="VEuPathDB" id="MicrosporidiaDB:EDEG_01495"/>
<accession>J9D9N3</accession>
<evidence type="ECO:0000313" key="7">
    <source>
        <dbReference type="EMBL" id="EJW04214.1"/>
    </source>
</evidence>
<dbReference type="OMA" id="NNENEIM"/>
<comment type="caution">
    <text evidence="7">The sequence shown here is derived from an EMBL/GenBank/DDBJ whole genome shotgun (WGS) entry which is preliminary data.</text>
</comment>
<dbReference type="InterPro" id="IPR036855">
    <property type="entry name" value="Znf_CCCH_sf"/>
</dbReference>
<dbReference type="Proteomes" id="UP000003163">
    <property type="component" value="Unassembled WGS sequence"/>
</dbReference>
<keyword evidence="3 4" id="KW-0862">Zinc</keyword>
<evidence type="ECO:0000256" key="4">
    <source>
        <dbReference type="PROSITE-ProRule" id="PRU00723"/>
    </source>
</evidence>
<reference evidence="7 8" key="1">
    <citation type="submission" date="2011-08" db="EMBL/GenBank/DDBJ databases">
        <authorList>
            <person name="Liu Z.J."/>
            <person name="Shi F.L."/>
            <person name="Lu J.Q."/>
            <person name="Li M."/>
            <person name="Wang Z.L."/>
        </authorList>
    </citation>
    <scope>NUCLEOTIDE SEQUENCE [LARGE SCALE GENOMIC DNA]</scope>
    <source>
        <strain evidence="7 8">USNM 41457</strain>
    </source>
</reference>
<organism evidence="7 8">
    <name type="scientific">Edhazardia aedis (strain USNM 41457)</name>
    <name type="common">Microsporidian parasite</name>
    <dbReference type="NCBI Taxonomy" id="1003232"/>
    <lineage>
        <taxon>Eukaryota</taxon>
        <taxon>Fungi</taxon>
        <taxon>Fungi incertae sedis</taxon>
        <taxon>Microsporidia</taxon>
        <taxon>Edhazardia</taxon>
    </lineage>
</organism>
<evidence type="ECO:0000256" key="3">
    <source>
        <dbReference type="ARBA" id="ARBA00022833"/>
    </source>
</evidence>
<evidence type="ECO:0000259" key="6">
    <source>
        <dbReference type="PROSITE" id="PS50103"/>
    </source>
</evidence>
<name>J9D9N3_EDHAE</name>
<feature type="zinc finger region" description="C3H1-type" evidence="4">
    <location>
        <begin position="688"/>
        <end position="710"/>
    </location>
</feature>
<keyword evidence="2 4" id="KW-0863">Zinc-finger</keyword>
<dbReference type="Gene3D" id="4.10.1000.10">
    <property type="entry name" value="Zinc finger, CCCH-type"/>
    <property type="match status" value="1"/>
</dbReference>